<dbReference type="PANTHER" id="PTHR20993:SF0">
    <property type="entry name" value="GH07914P"/>
    <property type="match status" value="1"/>
</dbReference>
<gene>
    <name evidence="3" type="primary">LOC111600404</name>
</gene>
<dbReference type="InterPro" id="IPR010562">
    <property type="entry name" value="Haemolymph_juvenile_hormone-bd"/>
</dbReference>
<dbReference type="OrthoDB" id="6380971at2759"/>
<protein>
    <submittedName>
        <fullName evidence="3">Uncharacterized protein LOC111600404</fullName>
    </submittedName>
</protein>
<dbReference type="Gene3D" id="3.15.10.30">
    <property type="entry name" value="Haemolymph juvenile hormone binding protein"/>
    <property type="match status" value="1"/>
</dbReference>
<proteinExistence type="predicted"/>
<reference evidence="3" key="1">
    <citation type="submission" date="2025-08" db="UniProtKB">
        <authorList>
            <consortium name="RefSeq"/>
        </authorList>
    </citation>
    <scope>IDENTIFICATION</scope>
    <source>
        <strain evidence="3">15085-1641.00</strain>
        <tissue evidence="3">Whole body</tissue>
    </source>
</reference>
<dbReference type="Proteomes" id="UP000504633">
    <property type="component" value="Unplaced"/>
</dbReference>
<evidence type="ECO:0000256" key="1">
    <source>
        <dbReference type="SAM" id="SignalP"/>
    </source>
</evidence>
<keyword evidence="2" id="KW-1185">Reference proteome</keyword>
<dbReference type="RefSeq" id="XP_023172253.2">
    <property type="nucleotide sequence ID" value="XM_023316485.2"/>
</dbReference>
<dbReference type="GeneID" id="111600404"/>
<dbReference type="OMA" id="FHFNFPE"/>
<organism evidence="2 3">
    <name type="scientific">Drosophila hydei</name>
    <name type="common">Fruit fly</name>
    <dbReference type="NCBI Taxonomy" id="7224"/>
    <lineage>
        <taxon>Eukaryota</taxon>
        <taxon>Metazoa</taxon>
        <taxon>Ecdysozoa</taxon>
        <taxon>Arthropoda</taxon>
        <taxon>Hexapoda</taxon>
        <taxon>Insecta</taxon>
        <taxon>Pterygota</taxon>
        <taxon>Neoptera</taxon>
        <taxon>Endopterygota</taxon>
        <taxon>Diptera</taxon>
        <taxon>Brachycera</taxon>
        <taxon>Muscomorpha</taxon>
        <taxon>Ephydroidea</taxon>
        <taxon>Drosophilidae</taxon>
        <taxon>Drosophila</taxon>
    </lineage>
</organism>
<dbReference type="PANTHER" id="PTHR20993">
    <property type="entry name" value="GH07914P"/>
    <property type="match status" value="1"/>
</dbReference>
<accession>A0A6J1LXZ7</accession>
<evidence type="ECO:0000313" key="3">
    <source>
        <dbReference type="RefSeq" id="XP_023172253.2"/>
    </source>
</evidence>
<evidence type="ECO:0000313" key="2">
    <source>
        <dbReference type="Proteomes" id="UP000504633"/>
    </source>
</evidence>
<dbReference type="SMART" id="SM00700">
    <property type="entry name" value="JHBP"/>
    <property type="match status" value="1"/>
</dbReference>
<name>A0A6J1LXZ7_DROHY</name>
<dbReference type="InterPro" id="IPR038606">
    <property type="entry name" value="To_sf"/>
</dbReference>
<dbReference type="Pfam" id="PF06585">
    <property type="entry name" value="JHBP"/>
    <property type="match status" value="1"/>
</dbReference>
<dbReference type="KEGG" id="dhe:111600404"/>
<feature type="chain" id="PRO_5026996549" evidence="1">
    <location>
        <begin position="18"/>
        <end position="282"/>
    </location>
</feature>
<sequence>MKLNVFCFVTLLACAAAYEVDLLTPEQFNRLIERNPVKPDEYGLILNSQAKKAMKNLMESLPCGFPEYGVPPLAPYTNADLNIHLAQSVVDSLVQFLRFRFDGLETMEVKKLKVSYTFNKKVQFHFKFKELKASAHYLNTDTLIDLLQELGLSVRYEGSGPLAFTLEDLSIQGSFKYKMPFIFGSIKIYKFECVVGLGGVSSHLGGILGNGRFNEMINEIVEYQVPAFVNGHQQEISDRIEQFIVPLVNERLKGHKVWFLLKQLTNSTKKCHPTPAPWLAVQ</sequence>
<dbReference type="AlphaFoldDB" id="A0A6J1LXZ7"/>
<keyword evidence="1" id="KW-0732">Signal</keyword>
<feature type="signal peptide" evidence="1">
    <location>
        <begin position="1"/>
        <end position="17"/>
    </location>
</feature>